<evidence type="ECO:0000313" key="3">
    <source>
        <dbReference type="Proteomes" id="UP001634007"/>
    </source>
</evidence>
<accession>A0ABD3J4R7</accession>
<evidence type="ECO:0000313" key="2">
    <source>
        <dbReference type="EMBL" id="KAL3720757.1"/>
    </source>
</evidence>
<feature type="compositionally biased region" description="Basic and acidic residues" evidence="1">
    <location>
        <begin position="70"/>
        <end position="82"/>
    </location>
</feature>
<protein>
    <submittedName>
        <fullName evidence="2">Uncharacterized protein</fullName>
    </submittedName>
</protein>
<reference evidence="2 3" key="1">
    <citation type="submission" date="2024-11" db="EMBL/GenBank/DDBJ databases">
        <title>Chromosome-level genome assembly of Eucalyptus globulus Labill. provides insights into its genome evolution.</title>
        <authorList>
            <person name="Li X."/>
        </authorList>
    </citation>
    <scope>NUCLEOTIDE SEQUENCE [LARGE SCALE GENOMIC DNA]</scope>
    <source>
        <strain evidence="2">CL2024</strain>
        <tissue evidence="2">Fresh tender leaves</tissue>
    </source>
</reference>
<sequence length="112" mass="12324">MQLIPGKAVLRPDLARAGLACEALDTTDLAPRSVAAAAMARRFQIWSWTCLQICHGRVSQKGIRPRERKGRTTEGDTREKDSMTAQVPYDLCGGDGRTGFSRGWADGGWMEE</sequence>
<feature type="region of interest" description="Disordered" evidence="1">
    <location>
        <begin position="60"/>
        <end position="90"/>
    </location>
</feature>
<comment type="caution">
    <text evidence="2">The sequence shown here is derived from an EMBL/GenBank/DDBJ whole genome shotgun (WGS) entry which is preliminary data.</text>
</comment>
<organism evidence="2 3">
    <name type="scientific">Eucalyptus globulus</name>
    <name type="common">Tasmanian blue gum</name>
    <dbReference type="NCBI Taxonomy" id="34317"/>
    <lineage>
        <taxon>Eukaryota</taxon>
        <taxon>Viridiplantae</taxon>
        <taxon>Streptophyta</taxon>
        <taxon>Embryophyta</taxon>
        <taxon>Tracheophyta</taxon>
        <taxon>Spermatophyta</taxon>
        <taxon>Magnoliopsida</taxon>
        <taxon>eudicotyledons</taxon>
        <taxon>Gunneridae</taxon>
        <taxon>Pentapetalae</taxon>
        <taxon>rosids</taxon>
        <taxon>malvids</taxon>
        <taxon>Myrtales</taxon>
        <taxon>Myrtaceae</taxon>
        <taxon>Myrtoideae</taxon>
        <taxon>Eucalypteae</taxon>
        <taxon>Eucalyptus</taxon>
    </lineage>
</organism>
<dbReference type="AlphaFoldDB" id="A0ABD3J4R7"/>
<evidence type="ECO:0000256" key="1">
    <source>
        <dbReference type="SAM" id="MobiDB-lite"/>
    </source>
</evidence>
<dbReference type="Proteomes" id="UP001634007">
    <property type="component" value="Unassembled WGS sequence"/>
</dbReference>
<proteinExistence type="predicted"/>
<name>A0ABD3J4R7_EUCGL</name>
<dbReference type="EMBL" id="JBJKBG010000010">
    <property type="protein sequence ID" value="KAL3720757.1"/>
    <property type="molecule type" value="Genomic_DNA"/>
</dbReference>
<gene>
    <name evidence="2" type="ORF">ACJRO7_005548</name>
</gene>
<keyword evidence="3" id="KW-1185">Reference proteome</keyword>